<reference evidence="1" key="2">
    <citation type="journal article" date="2014" name="ISME J.">
        <title>Microbial stratification in low pH oxic and suboxic macroscopic growths along an acid mine drainage.</title>
        <authorList>
            <person name="Mendez-Garcia C."/>
            <person name="Mesa V."/>
            <person name="Sprenger R.R."/>
            <person name="Richter M."/>
            <person name="Diez M.S."/>
            <person name="Solano J."/>
            <person name="Bargiela R."/>
            <person name="Golyshina O.V."/>
            <person name="Manteca A."/>
            <person name="Ramos J.L."/>
            <person name="Gallego J.R."/>
            <person name="Llorente I."/>
            <person name="Martins Dos Santos V.A."/>
            <person name="Jensen O.N."/>
            <person name="Pelaez A.I."/>
            <person name="Sanchez J."/>
            <person name="Ferrer M."/>
        </authorList>
    </citation>
    <scope>NUCLEOTIDE SEQUENCE</scope>
</reference>
<feature type="non-terminal residue" evidence="1">
    <location>
        <position position="97"/>
    </location>
</feature>
<protein>
    <submittedName>
        <fullName evidence="1">PDZ/DHR/GLGF domain protein</fullName>
    </submittedName>
</protein>
<comment type="caution">
    <text evidence="1">The sequence shown here is derived from an EMBL/GenBank/DDBJ whole genome shotgun (WGS) entry which is preliminary data.</text>
</comment>
<reference evidence="1" key="1">
    <citation type="submission" date="2013-08" db="EMBL/GenBank/DDBJ databases">
        <authorList>
            <person name="Mendez C."/>
            <person name="Richter M."/>
            <person name="Ferrer M."/>
            <person name="Sanchez J."/>
        </authorList>
    </citation>
    <scope>NUCLEOTIDE SEQUENCE</scope>
</reference>
<sequence length="97" mass="10122">MPLSFEQHRPYAKLTLIGPTGHAVRALFWLDTGGGAVILSGPLAARLGLKPMGKTFKAEGNVIVATQLPKISVGGLALQLKDANAFLVVGKKSTLEG</sequence>
<gene>
    <name evidence="1" type="ORF">B1B_10579</name>
</gene>
<evidence type="ECO:0000313" key="1">
    <source>
        <dbReference type="EMBL" id="EQD52751.1"/>
    </source>
</evidence>
<name>T0ZX02_9ZZZZ</name>
<accession>T0ZX02</accession>
<proteinExistence type="predicted"/>
<organism evidence="1">
    <name type="scientific">mine drainage metagenome</name>
    <dbReference type="NCBI Taxonomy" id="410659"/>
    <lineage>
        <taxon>unclassified sequences</taxon>
        <taxon>metagenomes</taxon>
        <taxon>ecological metagenomes</taxon>
    </lineage>
</organism>
<dbReference type="EMBL" id="AUZY01006907">
    <property type="protein sequence ID" value="EQD52751.1"/>
    <property type="molecule type" value="Genomic_DNA"/>
</dbReference>
<dbReference type="AlphaFoldDB" id="T0ZX02"/>